<dbReference type="SUPFAM" id="SSF103088">
    <property type="entry name" value="OmpA-like"/>
    <property type="match status" value="1"/>
</dbReference>
<dbReference type="Gene3D" id="3.40.190.10">
    <property type="entry name" value="Periplasmic binding protein-like II"/>
    <property type="match status" value="4"/>
</dbReference>
<proteinExistence type="predicted"/>
<dbReference type="CDD" id="cd07185">
    <property type="entry name" value="OmpA_C-like"/>
    <property type="match status" value="1"/>
</dbReference>
<dbReference type="GO" id="GO:0009279">
    <property type="term" value="C:cell outer membrane"/>
    <property type="evidence" value="ECO:0007669"/>
    <property type="project" value="UniProtKB-SubCell"/>
</dbReference>
<dbReference type="AlphaFoldDB" id="A0A6S6SE06"/>
<evidence type="ECO:0000256" key="2">
    <source>
        <dbReference type="ARBA" id="ARBA00023136"/>
    </source>
</evidence>
<evidence type="ECO:0000259" key="7">
    <source>
        <dbReference type="PROSITE" id="PS51123"/>
    </source>
</evidence>
<feature type="chain" id="PRO_5027760473" evidence="6">
    <location>
        <begin position="21"/>
        <end position="642"/>
    </location>
</feature>
<dbReference type="InterPro" id="IPR036737">
    <property type="entry name" value="OmpA-like_sf"/>
</dbReference>
<organism evidence="8">
    <name type="scientific">uncultured Sulfurovum sp</name>
    <dbReference type="NCBI Taxonomy" id="269237"/>
    <lineage>
        <taxon>Bacteria</taxon>
        <taxon>Pseudomonadati</taxon>
        <taxon>Campylobacterota</taxon>
        <taxon>Epsilonproteobacteria</taxon>
        <taxon>Campylobacterales</taxon>
        <taxon>Sulfurovaceae</taxon>
        <taxon>Sulfurovum</taxon>
        <taxon>environmental samples</taxon>
    </lineage>
</organism>
<evidence type="ECO:0000256" key="4">
    <source>
        <dbReference type="PROSITE-ProRule" id="PRU00473"/>
    </source>
</evidence>
<feature type="signal peptide" evidence="6">
    <location>
        <begin position="1"/>
        <end position="20"/>
    </location>
</feature>
<gene>
    <name evidence="8" type="ORF">HELGO_WM10243</name>
</gene>
<name>A0A6S6SE06_9BACT</name>
<dbReference type="PANTHER" id="PTHR30329">
    <property type="entry name" value="STATOR ELEMENT OF FLAGELLAR MOTOR COMPLEX"/>
    <property type="match status" value="1"/>
</dbReference>
<reference evidence="8" key="1">
    <citation type="submission" date="2020-01" db="EMBL/GenBank/DDBJ databases">
        <authorList>
            <person name="Meier V. D."/>
            <person name="Meier V D."/>
        </authorList>
    </citation>
    <scope>NUCLEOTIDE SEQUENCE</scope>
    <source>
        <strain evidence="8">HLG_WM_MAG_05</strain>
    </source>
</reference>
<feature type="region of interest" description="Disordered" evidence="5">
    <location>
        <begin position="609"/>
        <end position="642"/>
    </location>
</feature>
<dbReference type="Gene3D" id="3.30.1330.60">
    <property type="entry name" value="OmpA-like domain"/>
    <property type="match status" value="1"/>
</dbReference>
<evidence type="ECO:0000256" key="3">
    <source>
        <dbReference type="ARBA" id="ARBA00023237"/>
    </source>
</evidence>
<dbReference type="InterPro" id="IPR050330">
    <property type="entry name" value="Bact_OuterMem_StrucFunc"/>
</dbReference>
<evidence type="ECO:0000256" key="1">
    <source>
        <dbReference type="ARBA" id="ARBA00004442"/>
    </source>
</evidence>
<evidence type="ECO:0000256" key="6">
    <source>
        <dbReference type="SAM" id="SignalP"/>
    </source>
</evidence>
<feature type="compositionally biased region" description="Basic and acidic residues" evidence="5">
    <location>
        <begin position="618"/>
        <end position="630"/>
    </location>
</feature>
<dbReference type="InterPro" id="IPR006664">
    <property type="entry name" value="OMP_bac"/>
</dbReference>
<protein>
    <submittedName>
        <fullName evidence="8">Outer membrane protein A</fullName>
    </submittedName>
</protein>
<feature type="compositionally biased region" description="Polar residues" evidence="5">
    <location>
        <begin position="633"/>
        <end position="642"/>
    </location>
</feature>
<keyword evidence="3" id="KW-0998">Cell outer membrane</keyword>
<dbReference type="PROSITE" id="PS51123">
    <property type="entry name" value="OMPA_2"/>
    <property type="match status" value="1"/>
</dbReference>
<evidence type="ECO:0000256" key="5">
    <source>
        <dbReference type="SAM" id="MobiDB-lite"/>
    </source>
</evidence>
<dbReference type="Pfam" id="PF00497">
    <property type="entry name" value="SBP_bac_3"/>
    <property type="match status" value="1"/>
</dbReference>
<dbReference type="InterPro" id="IPR001638">
    <property type="entry name" value="Solute-binding_3/MltF_N"/>
</dbReference>
<feature type="domain" description="OmpA-like" evidence="7">
    <location>
        <begin position="520"/>
        <end position="637"/>
    </location>
</feature>
<dbReference type="InterPro" id="IPR006665">
    <property type="entry name" value="OmpA-like"/>
</dbReference>
<dbReference type="Pfam" id="PF00691">
    <property type="entry name" value="OmpA"/>
    <property type="match status" value="1"/>
</dbReference>
<dbReference type="EMBL" id="CACVAU010000003">
    <property type="protein sequence ID" value="CAA6801245.1"/>
    <property type="molecule type" value="Genomic_DNA"/>
</dbReference>
<keyword evidence="2 4" id="KW-0472">Membrane</keyword>
<comment type="subcellular location">
    <subcellularLocation>
        <location evidence="1">Cell outer membrane</location>
    </subcellularLocation>
</comment>
<dbReference type="PRINTS" id="PR01021">
    <property type="entry name" value="OMPADOMAIN"/>
</dbReference>
<dbReference type="PANTHER" id="PTHR30329:SF21">
    <property type="entry name" value="LIPOPROTEIN YIAD-RELATED"/>
    <property type="match status" value="1"/>
</dbReference>
<accession>A0A6S6SE06</accession>
<dbReference type="SUPFAM" id="SSF53850">
    <property type="entry name" value="Periplasmic binding protein-like II"/>
    <property type="match status" value="2"/>
</dbReference>
<sequence length="642" mass="74414">MTAIIQKIFLLCFSSLFLLSAEITLYSACDKEPYSYCENGEVKGINVEIYKAIFNKIQDYSITIKGIKWKEGLKKMKDQKIKMFGSISDNSEKYPFISEYTNPFLYKKQTLLCNESIKGLKQKWPQDFYNLKIATSEDFIESKNFKEAVTKGLITQVKGTHNENFLNLIKKNIDCYIDDEIIIKKKITNQIKTYQENNQSMSILKNIQIIKTINTFGQKIVFSNSAFIFQEDLINQINIAIKIMQTSKEIDKIINNSLNNYLNSNLKKTVNVSVYNWGEYVSDKIVSNGVLAELVEKSYKNQNINITYNFVDSNYAYLLTKWGKSCVSLPWAKTEEKLNYMYFSEPIKPSKTYLFYNKKNFKDGIKYNTLDDLKSYRIGGLNKHFYNEIFKKNNIDYTYFKTLKDAIKALLSNKIDIIPETKEIFISDSKRFFSNELEHLSFHDKNFIDSNMYLLFSKRCKNSEQLRDKFNQGFQNIKQNGVLKKIINKYNLQIEDFIEQETDSNKTTVLTHKNFKICEEQCNAFLQKEKITFSSGTSVIKPENEKLFVDLSSILLSCPETRTNIIGHTDTTGSNEINQKLSLQRAEAVVNQLIKLGINKNNIHAIGKGESTPIASNETKEGQEKNRRIECQTFKSSNLTNQ</sequence>
<keyword evidence="6" id="KW-0732">Signal</keyword>
<evidence type="ECO:0000313" key="8">
    <source>
        <dbReference type="EMBL" id="CAA6801245.1"/>
    </source>
</evidence>